<dbReference type="OrthoDB" id="3067319at2759"/>
<proteinExistence type="predicted"/>
<feature type="compositionally biased region" description="Basic and acidic residues" evidence="1">
    <location>
        <begin position="32"/>
        <end position="41"/>
    </location>
</feature>
<feature type="region of interest" description="Disordered" evidence="1">
    <location>
        <begin position="1"/>
        <end position="94"/>
    </location>
</feature>
<protein>
    <submittedName>
        <fullName evidence="2">Uncharacterized protein</fullName>
    </submittedName>
</protein>
<organism evidence="2 3">
    <name type="scientific">Coprinellus micaceus</name>
    <name type="common">Glistening ink-cap mushroom</name>
    <name type="synonym">Coprinus micaceus</name>
    <dbReference type="NCBI Taxonomy" id="71717"/>
    <lineage>
        <taxon>Eukaryota</taxon>
        <taxon>Fungi</taxon>
        <taxon>Dikarya</taxon>
        <taxon>Basidiomycota</taxon>
        <taxon>Agaricomycotina</taxon>
        <taxon>Agaricomycetes</taxon>
        <taxon>Agaricomycetidae</taxon>
        <taxon>Agaricales</taxon>
        <taxon>Agaricineae</taxon>
        <taxon>Psathyrellaceae</taxon>
        <taxon>Coprinellus</taxon>
    </lineage>
</organism>
<evidence type="ECO:0000313" key="2">
    <source>
        <dbReference type="EMBL" id="TEB23693.1"/>
    </source>
</evidence>
<dbReference type="AlphaFoldDB" id="A0A4Y7SP74"/>
<evidence type="ECO:0000313" key="3">
    <source>
        <dbReference type="Proteomes" id="UP000298030"/>
    </source>
</evidence>
<sequence length="278" mass="31289">MVSPGASGHIGVDPNTRKISKSMKYQMANRDSVNRKNAERNRQKRLQVKKEKQAIKEKMNTAATQNSSPSEPKSPFNIPARAQGDARAPSGTLPTDSERFWLEIPTDYDIKHLQKELATECFGSHIPEAPVPLPEELVDFPYFDRFLIIWEHSKQWASIWGGISVWPESLEVLFTTAAATQQAPQASSEERTHEFMLQAMTHAEHGKSLLRLLQNIEGILPSETRALKLLWKMHTDTAVMLATGIATIDARVSVMKKHQFTIEGTGQLDRFMLGERSV</sequence>
<gene>
    <name evidence="2" type="ORF">FA13DRAFT_1797878</name>
</gene>
<dbReference type="EMBL" id="QPFP01000075">
    <property type="protein sequence ID" value="TEB23693.1"/>
    <property type="molecule type" value="Genomic_DNA"/>
</dbReference>
<feature type="compositionally biased region" description="Polar residues" evidence="1">
    <location>
        <begin position="61"/>
        <end position="71"/>
    </location>
</feature>
<dbReference type="Proteomes" id="UP000298030">
    <property type="component" value="Unassembled WGS sequence"/>
</dbReference>
<accession>A0A4Y7SP74</accession>
<name>A0A4Y7SP74_COPMI</name>
<evidence type="ECO:0000256" key="1">
    <source>
        <dbReference type="SAM" id="MobiDB-lite"/>
    </source>
</evidence>
<reference evidence="2 3" key="1">
    <citation type="journal article" date="2019" name="Nat. Ecol. Evol.">
        <title>Megaphylogeny resolves global patterns of mushroom evolution.</title>
        <authorList>
            <person name="Varga T."/>
            <person name="Krizsan K."/>
            <person name="Foldi C."/>
            <person name="Dima B."/>
            <person name="Sanchez-Garcia M."/>
            <person name="Sanchez-Ramirez S."/>
            <person name="Szollosi G.J."/>
            <person name="Szarkandi J.G."/>
            <person name="Papp V."/>
            <person name="Albert L."/>
            <person name="Andreopoulos W."/>
            <person name="Angelini C."/>
            <person name="Antonin V."/>
            <person name="Barry K.W."/>
            <person name="Bougher N.L."/>
            <person name="Buchanan P."/>
            <person name="Buyck B."/>
            <person name="Bense V."/>
            <person name="Catcheside P."/>
            <person name="Chovatia M."/>
            <person name="Cooper J."/>
            <person name="Damon W."/>
            <person name="Desjardin D."/>
            <person name="Finy P."/>
            <person name="Geml J."/>
            <person name="Haridas S."/>
            <person name="Hughes K."/>
            <person name="Justo A."/>
            <person name="Karasinski D."/>
            <person name="Kautmanova I."/>
            <person name="Kiss B."/>
            <person name="Kocsube S."/>
            <person name="Kotiranta H."/>
            <person name="LaButti K.M."/>
            <person name="Lechner B.E."/>
            <person name="Liimatainen K."/>
            <person name="Lipzen A."/>
            <person name="Lukacs Z."/>
            <person name="Mihaltcheva S."/>
            <person name="Morgado L.N."/>
            <person name="Niskanen T."/>
            <person name="Noordeloos M.E."/>
            <person name="Ohm R.A."/>
            <person name="Ortiz-Santana B."/>
            <person name="Ovrebo C."/>
            <person name="Racz N."/>
            <person name="Riley R."/>
            <person name="Savchenko A."/>
            <person name="Shiryaev A."/>
            <person name="Soop K."/>
            <person name="Spirin V."/>
            <person name="Szebenyi C."/>
            <person name="Tomsovsky M."/>
            <person name="Tulloss R.E."/>
            <person name="Uehling J."/>
            <person name="Grigoriev I.V."/>
            <person name="Vagvolgyi C."/>
            <person name="Papp T."/>
            <person name="Martin F.M."/>
            <person name="Miettinen O."/>
            <person name="Hibbett D.S."/>
            <person name="Nagy L.G."/>
        </authorList>
    </citation>
    <scope>NUCLEOTIDE SEQUENCE [LARGE SCALE GENOMIC DNA]</scope>
    <source>
        <strain evidence="2 3">FP101781</strain>
    </source>
</reference>
<comment type="caution">
    <text evidence="2">The sequence shown here is derived from an EMBL/GenBank/DDBJ whole genome shotgun (WGS) entry which is preliminary data.</text>
</comment>
<keyword evidence="3" id="KW-1185">Reference proteome</keyword>
<feature type="compositionally biased region" description="Basic and acidic residues" evidence="1">
    <location>
        <begin position="48"/>
        <end position="59"/>
    </location>
</feature>